<feature type="compositionally biased region" description="Basic and acidic residues" evidence="1">
    <location>
        <begin position="96"/>
        <end position="119"/>
    </location>
</feature>
<evidence type="ECO:0000313" key="2">
    <source>
        <dbReference type="EMBL" id="GEU77433.1"/>
    </source>
</evidence>
<dbReference type="AlphaFoldDB" id="A0A6L2MU49"/>
<sequence>MPEMGVAEQLLGRIHPNKARIPLLMDPWVTSSSCLGQHLNFKEAKKERVKSVALKAKKKSSDDETSTSGSDDEEYAMVVRNFQKFFRRKGKFVGQPREEKKSFRQRDEKKGKSDRKYFRCGDPNHLIGDCPKPSHNKDQKAFIGGSLSDSENDAKDKTNDETCLMAQSSNEITLNSSYCSDDASSLDNDILNKHTMKVEESLNVTFDESPPPTKLSPLVDDDVGEEEAIRKNTKIINTNNEEDESIEVDEIINIKDQNLCDDFAKIMHDEFKMSMMGELNFFMGLQIKQIDYEIFFNQSTYIKEMLKIEDSKPTKTPMSTEIKLTKDDEANSVDSSKYRVGWSPLPPDEGDTAIFPKCDESDLVVVFGA</sequence>
<proteinExistence type="predicted"/>
<name>A0A6L2MU49_TANCI</name>
<reference evidence="2" key="1">
    <citation type="journal article" date="2019" name="Sci. Rep.">
        <title>Draft genome of Tanacetum cinerariifolium, the natural source of mosquito coil.</title>
        <authorList>
            <person name="Yamashiro T."/>
            <person name="Shiraishi A."/>
            <person name="Satake H."/>
            <person name="Nakayama K."/>
        </authorList>
    </citation>
    <scope>NUCLEOTIDE SEQUENCE</scope>
</reference>
<dbReference type="EMBL" id="BKCJ010007472">
    <property type="protein sequence ID" value="GEU77433.1"/>
    <property type="molecule type" value="Genomic_DNA"/>
</dbReference>
<dbReference type="GO" id="GO:0003676">
    <property type="term" value="F:nucleic acid binding"/>
    <property type="evidence" value="ECO:0007669"/>
    <property type="project" value="InterPro"/>
</dbReference>
<protein>
    <submittedName>
        <fullName evidence="2">Alpha/beta hydrolases superfamily protein</fullName>
    </submittedName>
</protein>
<dbReference type="GO" id="GO:0008270">
    <property type="term" value="F:zinc ion binding"/>
    <property type="evidence" value="ECO:0007669"/>
    <property type="project" value="InterPro"/>
</dbReference>
<accession>A0A6L2MU49</accession>
<gene>
    <name evidence="2" type="ORF">Tci_049411</name>
</gene>
<keyword evidence="2" id="KW-0378">Hydrolase</keyword>
<feature type="region of interest" description="Disordered" evidence="1">
    <location>
        <begin position="96"/>
        <end position="157"/>
    </location>
</feature>
<evidence type="ECO:0000256" key="1">
    <source>
        <dbReference type="SAM" id="MobiDB-lite"/>
    </source>
</evidence>
<dbReference type="GO" id="GO:0016787">
    <property type="term" value="F:hydrolase activity"/>
    <property type="evidence" value="ECO:0007669"/>
    <property type="project" value="UniProtKB-KW"/>
</dbReference>
<feature type="region of interest" description="Disordered" evidence="1">
    <location>
        <begin position="53"/>
        <end position="72"/>
    </location>
</feature>
<organism evidence="2">
    <name type="scientific">Tanacetum cinerariifolium</name>
    <name type="common">Dalmatian daisy</name>
    <name type="synonym">Chrysanthemum cinerariifolium</name>
    <dbReference type="NCBI Taxonomy" id="118510"/>
    <lineage>
        <taxon>Eukaryota</taxon>
        <taxon>Viridiplantae</taxon>
        <taxon>Streptophyta</taxon>
        <taxon>Embryophyta</taxon>
        <taxon>Tracheophyta</taxon>
        <taxon>Spermatophyta</taxon>
        <taxon>Magnoliopsida</taxon>
        <taxon>eudicotyledons</taxon>
        <taxon>Gunneridae</taxon>
        <taxon>Pentapetalae</taxon>
        <taxon>asterids</taxon>
        <taxon>campanulids</taxon>
        <taxon>Asterales</taxon>
        <taxon>Asteraceae</taxon>
        <taxon>Asteroideae</taxon>
        <taxon>Anthemideae</taxon>
        <taxon>Anthemidinae</taxon>
        <taxon>Tanacetum</taxon>
    </lineage>
</organism>
<dbReference type="SUPFAM" id="SSF57756">
    <property type="entry name" value="Retrovirus zinc finger-like domains"/>
    <property type="match status" value="1"/>
</dbReference>
<comment type="caution">
    <text evidence="2">The sequence shown here is derived from an EMBL/GenBank/DDBJ whole genome shotgun (WGS) entry which is preliminary data.</text>
</comment>
<dbReference type="InterPro" id="IPR036875">
    <property type="entry name" value="Znf_CCHC_sf"/>
</dbReference>